<dbReference type="STRING" id="1347342.BN863_14630"/>
<dbReference type="RefSeq" id="WP_038529167.1">
    <property type="nucleotide sequence ID" value="NZ_HG315671.1"/>
</dbReference>
<keyword evidence="1" id="KW-0732">Signal</keyword>
<gene>
    <name evidence="2" type="ORF">BN863_14630</name>
</gene>
<name>T2KK76_FORAG</name>
<dbReference type="Proteomes" id="UP000016160">
    <property type="component" value="Chromosome"/>
</dbReference>
<keyword evidence="3" id="KW-1185">Reference proteome</keyword>
<dbReference type="PATRIC" id="fig|1347342.6.peg.1472"/>
<feature type="chain" id="PRO_5004590984" evidence="1">
    <location>
        <begin position="23"/>
        <end position="91"/>
    </location>
</feature>
<feature type="signal peptide" evidence="1">
    <location>
        <begin position="1"/>
        <end position="22"/>
    </location>
</feature>
<dbReference type="EMBL" id="HG315671">
    <property type="protein sequence ID" value="CDF79175.1"/>
    <property type="molecule type" value="Genomic_DNA"/>
</dbReference>
<evidence type="ECO:0000256" key="1">
    <source>
        <dbReference type="SAM" id="SignalP"/>
    </source>
</evidence>
<evidence type="ECO:0000313" key="2">
    <source>
        <dbReference type="EMBL" id="CDF79175.1"/>
    </source>
</evidence>
<dbReference type="AlphaFoldDB" id="T2KK76"/>
<dbReference type="HOGENOM" id="CLU_2422618_0_0_10"/>
<organism evidence="2 3">
    <name type="scientific">Formosa agariphila (strain DSM 15362 / KCTC 12365 / LMG 23005 / KMM 3901 / M-2Alg 35-1)</name>
    <dbReference type="NCBI Taxonomy" id="1347342"/>
    <lineage>
        <taxon>Bacteria</taxon>
        <taxon>Pseudomonadati</taxon>
        <taxon>Bacteroidota</taxon>
        <taxon>Flavobacteriia</taxon>
        <taxon>Flavobacteriales</taxon>
        <taxon>Flavobacteriaceae</taxon>
        <taxon>Formosa</taxon>
    </lineage>
</organism>
<sequence length="91" mass="10509">MKTKKHLIALAIFGGMLFPAQATSLISLNEQEAPQIERWRIKIPTHGLNLNEQEAPQIERWRIKIPTHGLSINEQEAPQIERWRIKIPTHG</sequence>
<reference evidence="2 3" key="1">
    <citation type="journal article" date="2013" name="Appl. Environ. Microbiol.">
        <title>The genome of the alga-associated marine flavobacterium Formosa agariphila KMM 3901T reveals a broad potential for degradation of algal polysaccharides.</title>
        <authorList>
            <person name="Mann A.J."/>
            <person name="Hahnke R.L."/>
            <person name="Huang S."/>
            <person name="Werner J."/>
            <person name="Xing P."/>
            <person name="Barbeyron T."/>
            <person name="Huettel B."/>
            <person name="Stueber K."/>
            <person name="Reinhardt R."/>
            <person name="Harder J."/>
            <person name="Gloeckner F.O."/>
            <person name="Amann R.I."/>
            <person name="Teeling H."/>
        </authorList>
    </citation>
    <scope>NUCLEOTIDE SEQUENCE [LARGE SCALE GENOMIC DNA]</scope>
    <source>
        <strain evidence="3">DSM 15362 / KCTC 12365 / LMG 23005 / KMM 3901</strain>
    </source>
</reference>
<protein>
    <submittedName>
        <fullName evidence="2">Uncharacterized protein</fullName>
    </submittedName>
</protein>
<proteinExistence type="predicted"/>
<evidence type="ECO:0000313" key="3">
    <source>
        <dbReference type="Proteomes" id="UP000016160"/>
    </source>
</evidence>
<accession>T2KK76</accession>
<dbReference type="eggNOG" id="ENOG5033EC2">
    <property type="taxonomic scope" value="Bacteria"/>
</dbReference>